<comment type="caution">
    <text evidence="1">The sequence shown here is derived from an EMBL/GenBank/DDBJ whole genome shotgun (WGS) entry which is preliminary data.</text>
</comment>
<proteinExistence type="predicted"/>
<organism evidence="1 2">
    <name type="scientific">Methanobrevibacter arboriphilus</name>
    <dbReference type="NCBI Taxonomy" id="39441"/>
    <lineage>
        <taxon>Archaea</taxon>
        <taxon>Methanobacteriati</taxon>
        <taxon>Methanobacteriota</taxon>
        <taxon>Methanomada group</taxon>
        <taxon>Methanobacteria</taxon>
        <taxon>Methanobacteriales</taxon>
        <taxon>Methanobacteriaceae</taxon>
        <taxon>Methanobrevibacter</taxon>
    </lineage>
</organism>
<evidence type="ECO:0000313" key="2">
    <source>
        <dbReference type="Proteomes" id="UP000658733"/>
    </source>
</evidence>
<dbReference type="RefSeq" id="WP_278522787.1">
    <property type="nucleotide sequence ID" value="NZ_JADIIN010000043.1"/>
</dbReference>
<name>A0A843AMN3_METAZ</name>
<accession>A0A843AMN3</accession>
<dbReference type="AlphaFoldDB" id="A0A843AMN3"/>
<evidence type="ECO:0000313" key="1">
    <source>
        <dbReference type="EMBL" id="MBF4468778.1"/>
    </source>
</evidence>
<dbReference type="Proteomes" id="UP000658733">
    <property type="component" value="Unassembled WGS sequence"/>
</dbReference>
<gene>
    <name evidence="1" type="ORF">ISP01_05170</name>
</gene>
<protein>
    <submittedName>
        <fullName evidence="1">Metallophosphoesterase</fullName>
    </submittedName>
</protein>
<reference evidence="1" key="1">
    <citation type="submission" date="2020-10" db="EMBL/GenBank/DDBJ databases">
        <title>Dehalococcoides mccartyi of a TCE/Cr reducing biochatode.</title>
        <authorList>
            <person name="Matturro B."/>
        </authorList>
    </citation>
    <scope>NUCLEOTIDE SEQUENCE</scope>
    <source>
        <strain evidence="1">Bin4</strain>
    </source>
</reference>
<dbReference type="InterPro" id="IPR029052">
    <property type="entry name" value="Metallo-depent_PP-like"/>
</dbReference>
<sequence length="338" mass="38993">MNIVKSGVINGKQRHSIINNGKIIKSSYDKGKLQNYINPPIEPICEKITEETQILDLDNIEDDRIGQGIKQDLKDKIEVISNTAKKLVLYIPKGLKASIFPIGDLHIGSEEFNEAWLDYWFSVIAKSKNYIIIYLMGDILEVASKKVGDSSYRQKYNVNKQLKIFKEKVDYLKKKLGYNPIRATVSGNHDKRLLEFDYSLNQTIAEILDIPKYDVTLYDTIIVNGKELKIHLNHGKHTNKHQHLREGAFIRDTHHISADLFLEGHNHDTDTFSDFIVGDEVHYRRFFGFTGSALNYNGYAKEQNLREIPKGFIEYEIFPNAGLNGKEYHSDLIDWKME</sequence>
<dbReference type="EMBL" id="JADIIN010000043">
    <property type="protein sequence ID" value="MBF4468778.1"/>
    <property type="molecule type" value="Genomic_DNA"/>
</dbReference>
<dbReference type="SUPFAM" id="SSF56300">
    <property type="entry name" value="Metallo-dependent phosphatases"/>
    <property type="match status" value="1"/>
</dbReference>